<name>A0A016WMS9_9BILA</name>
<dbReference type="EMBL" id="JARK01000182">
    <property type="protein sequence ID" value="EYC41104.1"/>
    <property type="molecule type" value="Genomic_DNA"/>
</dbReference>
<keyword evidence="5" id="KW-1185">Reference proteome</keyword>
<evidence type="ECO:0000313" key="4">
    <source>
        <dbReference type="EMBL" id="EYC41104.1"/>
    </source>
</evidence>
<comment type="caution">
    <text evidence="4">The sequence shown here is derived from an EMBL/GenBank/DDBJ whole genome shotgun (WGS) entry which is preliminary data.</text>
</comment>
<feature type="compositionally biased region" description="Basic and acidic residues" evidence="3">
    <location>
        <begin position="474"/>
        <end position="484"/>
    </location>
</feature>
<protein>
    <recommendedName>
        <fullName evidence="6">mRNA decay factor PAT1 domain-containing protein</fullName>
    </recommendedName>
</protein>
<dbReference type="Proteomes" id="UP000024635">
    <property type="component" value="Unassembled WGS sequence"/>
</dbReference>
<keyword evidence="2" id="KW-0963">Cytoplasm</keyword>
<dbReference type="GO" id="GO:0033962">
    <property type="term" value="P:P-body assembly"/>
    <property type="evidence" value="ECO:0007669"/>
    <property type="project" value="TreeGrafter"/>
</dbReference>
<evidence type="ECO:0000313" key="5">
    <source>
        <dbReference type="Proteomes" id="UP000024635"/>
    </source>
</evidence>
<dbReference type="InterPro" id="IPR039900">
    <property type="entry name" value="Pat1-like"/>
</dbReference>
<dbReference type="STRING" id="53326.A0A016WMS9"/>
<dbReference type="GO" id="GO:0000932">
    <property type="term" value="C:P-body"/>
    <property type="evidence" value="ECO:0007669"/>
    <property type="project" value="UniProtKB-SubCell"/>
</dbReference>
<dbReference type="OrthoDB" id="74835at2759"/>
<dbReference type="PANTHER" id="PTHR21551">
    <property type="entry name" value="TOPOISOMERASE II-ASSOCIATED PROTEIN PAT1"/>
    <property type="match status" value="1"/>
</dbReference>
<gene>
    <name evidence="4" type="primary">Acey_s0582.g292</name>
    <name evidence="4" type="synonym">Acey-patr-1</name>
    <name evidence="4" type="ORF">Y032_0582g292</name>
</gene>
<evidence type="ECO:0000256" key="3">
    <source>
        <dbReference type="SAM" id="MobiDB-lite"/>
    </source>
</evidence>
<feature type="compositionally biased region" description="Basic and acidic residues" evidence="3">
    <location>
        <begin position="456"/>
        <end position="466"/>
    </location>
</feature>
<reference evidence="5" key="1">
    <citation type="journal article" date="2015" name="Nat. Genet.">
        <title>The genome and transcriptome of the zoonotic hookworm Ancylostoma ceylanicum identify infection-specific gene families.</title>
        <authorList>
            <person name="Schwarz E.M."/>
            <person name="Hu Y."/>
            <person name="Antoshechkin I."/>
            <person name="Miller M.M."/>
            <person name="Sternberg P.W."/>
            <person name="Aroian R.V."/>
        </authorList>
    </citation>
    <scope>NUCLEOTIDE SEQUENCE</scope>
    <source>
        <strain evidence="5">HY135</strain>
    </source>
</reference>
<feature type="region of interest" description="Disordered" evidence="3">
    <location>
        <begin position="497"/>
        <end position="529"/>
    </location>
</feature>
<dbReference type="PANTHER" id="PTHR21551:SF0">
    <property type="entry name" value="PROTEIN ASSOCIATED WITH TOPO II RELATED-1, ISOFORM A"/>
    <property type="match status" value="1"/>
</dbReference>
<sequence>MVSSGEMDLGRPDRSLCDDYMFDTIPDDEDNACEGVADEIDAINDETFGDDLQGSINSELEDYAAQTACLRLDDGAPWDTPGCSKAPAPDASNVPIPDFDMFGGSSFSSFGSETMAKLDSLWSQRSHNLYELWEEQKGAVGSRANAVNQAQQNDVSTSRLNATPNAYSILNEVSQTFNHDVASSPFAPTRSSVLPPMPHGSTLEDLERQHLQSSAPIPSNFPVNQIKSAAVNATDLERRFIEEAAAVSSTAKSQMPHCVPQQTSFPSLPSSQTHTHPRMAPNMTPNFGNFPPPMPLPPLLPPVHPLMLPLVPIWLEHLAGRTPCLPRGCPPIPPLLRMVFDTVKDPVIVMEMLRAAPGAPAPPPFPFPAQGFDRRTTWQRKAPGMPSGRTIEDLAFDQFAGYMSCKEREWLVKIQILQCQGTGVPYDDDYYYTMWREKQIALGWKPKKVSTTQEPTAEKGAKDHEQRRRRINGSRHDSGKEPKEIVPLNVKFAGSLGLPSKSSTNNPRHLISVEPSTENPEDDAAQRAGKQRKLRTLLLRLESAFSLLIECQDRRVKMRASGQNSETLLSEISCRVDTVFRELMTEDLVKILQLGKGRSVVARTICVGCPKDVIRTVMALFSVMSSCPKKCLDDISSDLVPTMFDGLMTLNREQLMTLSSTLCVDSIKENLLNKNIFCRDALLTLLFACAKRKAISQGIVRWLCGPPENIDFVNGW</sequence>
<accession>A0A016WMS9</accession>
<evidence type="ECO:0008006" key="6">
    <source>
        <dbReference type="Google" id="ProtNLM"/>
    </source>
</evidence>
<proteinExistence type="predicted"/>
<comment type="subcellular location">
    <subcellularLocation>
        <location evidence="1">Cytoplasm</location>
        <location evidence="1">P-body</location>
    </subcellularLocation>
</comment>
<evidence type="ECO:0000256" key="1">
    <source>
        <dbReference type="ARBA" id="ARBA00004201"/>
    </source>
</evidence>
<organism evidence="4 5">
    <name type="scientific">Ancylostoma ceylanicum</name>
    <dbReference type="NCBI Taxonomy" id="53326"/>
    <lineage>
        <taxon>Eukaryota</taxon>
        <taxon>Metazoa</taxon>
        <taxon>Ecdysozoa</taxon>
        <taxon>Nematoda</taxon>
        <taxon>Chromadorea</taxon>
        <taxon>Rhabditida</taxon>
        <taxon>Rhabditina</taxon>
        <taxon>Rhabditomorpha</taxon>
        <taxon>Strongyloidea</taxon>
        <taxon>Ancylostomatidae</taxon>
        <taxon>Ancylostomatinae</taxon>
        <taxon>Ancylostoma</taxon>
    </lineage>
</organism>
<dbReference type="GO" id="GO:0003723">
    <property type="term" value="F:RNA binding"/>
    <property type="evidence" value="ECO:0007669"/>
    <property type="project" value="TreeGrafter"/>
</dbReference>
<dbReference type="AlphaFoldDB" id="A0A016WMS9"/>
<feature type="region of interest" description="Disordered" evidence="3">
    <location>
        <begin position="446"/>
        <end position="484"/>
    </location>
</feature>
<dbReference type="GO" id="GO:0000290">
    <property type="term" value="P:deadenylation-dependent decapping of nuclear-transcribed mRNA"/>
    <property type="evidence" value="ECO:0007669"/>
    <property type="project" value="InterPro"/>
</dbReference>
<evidence type="ECO:0000256" key="2">
    <source>
        <dbReference type="ARBA" id="ARBA00022490"/>
    </source>
</evidence>